<evidence type="ECO:0000313" key="11">
    <source>
        <dbReference type="Proteomes" id="UP000294937"/>
    </source>
</evidence>
<dbReference type="InterPro" id="IPR023827">
    <property type="entry name" value="Peptidase_S8_Asp-AS"/>
</dbReference>
<evidence type="ECO:0000313" key="10">
    <source>
        <dbReference type="EMBL" id="TCS94939.1"/>
    </source>
</evidence>
<dbReference type="PROSITE" id="PS00137">
    <property type="entry name" value="SUBTILASE_HIS"/>
    <property type="match status" value="1"/>
</dbReference>
<evidence type="ECO:0000256" key="8">
    <source>
        <dbReference type="RuleBase" id="RU003355"/>
    </source>
</evidence>
<dbReference type="PANTHER" id="PTHR43806:SF11">
    <property type="entry name" value="CEREVISIN-RELATED"/>
    <property type="match status" value="1"/>
</dbReference>
<dbReference type="RefSeq" id="WP_131924315.1">
    <property type="nucleotide sequence ID" value="NZ_SMAG01000003.1"/>
</dbReference>
<accession>A0A4R3L5L7</accession>
<keyword evidence="3" id="KW-0479">Metal-binding</keyword>
<dbReference type="InterPro" id="IPR036852">
    <property type="entry name" value="Peptidase_S8/S53_dom_sf"/>
</dbReference>
<dbReference type="PRINTS" id="PR00723">
    <property type="entry name" value="SUBTILISIN"/>
</dbReference>
<evidence type="ECO:0000256" key="4">
    <source>
        <dbReference type="ARBA" id="ARBA00022801"/>
    </source>
</evidence>
<dbReference type="PROSITE" id="PS00138">
    <property type="entry name" value="SUBTILASE_SER"/>
    <property type="match status" value="1"/>
</dbReference>
<dbReference type="OrthoDB" id="9798386at2"/>
<dbReference type="PROSITE" id="PS00136">
    <property type="entry name" value="SUBTILASE_ASP"/>
    <property type="match status" value="1"/>
</dbReference>
<dbReference type="GO" id="GO:0006508">
    <property type="term" value="P:proteolysis"/>
    <property type="evidence" value="ECO:0007669"/>
    <property type="project" value="UniProtKB-KW"/>
</dbReference>
<dbReference type="CDD" id="cd07477">
    <property type="entry name" value="Peptidases_S8_Subtilisin_subset"/>
    <property type="match status" value="1"/>
</dbReference>
<dbReference type="InterPro" id="IPR022398">
    <property type="entry name" value="Peptidase_S8_His-AS"/>
</dbReference>
<feature type="domain" description="Peptidase S8/S53" evidence="9">
    <location>
        <begin position="121"/>
        <end position="351"/>
    </location>
</feature>
<comment type="similarity">
    <text evidence="1 7 8">Belongs to the peptidase S8 family.</text>
</comment>
<evidence type="ECO:0000259" key="9">
    <source>
        <dbReference type="Pfam" id="PF00082"/>
    </source>
</evidence>
<gene>
    <name evidence="10" type="ORF">EDD58_103364</name>
</gene>
<dbReference type="EMBL" id="SMAG01000003">
    <property type="protein sequence ID" value="TCS94939.1"/>
    <property type="molecule type" value="Genomic_DNA"/>
</dbReference>
<dbReference type="Proteomes" id="UP000294937">
    <property type="component" value="Unassembled WGS sequence"/>
</dbReference>
<feature type="active site" description="Charge relay system" evidence="6 7">
    <location>
        <position position="163"/>
    </location>
</feature>
<keyword evidence="2 7" id="KW-0645">Protease</keyword>
<feature type="active site" description="Charge relay system" evidence="6 7">
    <location>
        <position position="317"/>
    </location>
</feature>
<evidence type="ECO:0000256" key="3">
    <source>
        <dbReference type="ARBA" id="ARBA00022723"/>
    </source>
</evidence>
<sequence length="375" mass="41794">MVSSEWQLPITMSWMKRKKKIRQIFYLRNGIRVNRYLQDMKRSGVQPIRYLNQLGMIIGEYEQELAYQGLKGHPDVEYTEPDIRVKITEPYLGKLTPQIGKSIPWGIQFIDAIKAWPKTKGKGIRVAIIDTGIANDHPAIRDRYRGGVNVLSPYFTPHDYNGHGTHVAGIIAGYATELGVIGVAPRTHLYAVKAFNRKGSANLSDLLSAINWCIENKMHVVNMSFGMENVSESLRHAVQIAHQKGIVMVAATGNRGLSSQIDYPARYPETIAVTSISKDGMISSFSNMGKGVDLAAPGDKILSAWLNHSRREMSGTSMAVPHVSGVVALLLYLNRKLNPEQIRYILSQSSSRMKVAGNIGVLNAYQAIRSYERLQ</sequence>
<dbReference type="InterPro" id="IPR000209">
    <property type="entry name" value="Peptidase_S8/S53_dom"/>
</dbReference>
<evidence type="ECO:0000256" key="2">
    <source>
        <dbReference type="ARBA" id="ARBA00022670"/>
    </source>
</evidence>
<dbReference type="InterPro" id="IPR023828">
    <property type="entry name" value="Peptidase_S8_Ser-AS"/>
</dbReference>
<dbReference type="SUPFAM" id="SSF52743">
    <property type="entry name" value="Subtilisin-like"/>
    <property type="match status" value="1"/>
</dbReference>
<dbReference type="InterPro" id="IPR034202">
    <property type="entry name" value="Subtilisin_Carlsberg-like"/>
</dbReference>
<proteinExistence type="inferred from homology"/>
<organism evidence="10 11">
    <name type="scientific">Hazenella coriacea</name>
    <dbReference type="NCBI Taxonomy" id="1179467"/>
    <lineage>
        <taxon>Bacteria</taxon>
        <taxon>Bacillati</taxon>
        <taxon>Bacillota</taxon>
        <taxon>Bacilli</taxon>
        <taxon>Bacillales</taxon>
        <taxon>Thermoactinomycetaceae</taxon>
        <taxon>Hazenella</taxon>
    </lineage>
</organism>
<comment type="caution">
    <text evidence="10">The sequence shown here is derived from an EMBL/GenBank/DDBJ whole genome shotgun (WGS) entry which is preliminary data.</text>
</comment>
<dbReference type="GO" id="GO:0004252">
    <property type="term" value="F:serine-type endopeptidase activity"/>
    <property type="evidence" value="ECO:0007669"/>
    <property type="project" value="UniProtKB-UniRule"/>
</dbReference>
<dbReference type="Pfam" id="PF00082">
    <property type="entry name" value="Peptidase_S8"/>
    <property type="match status" value="1"/>
</dbReference>
<evidence type="ECO:0000256" key="6">
    <source>
        <dbReference type="PIRSR" id="PIRSR615500-1"/>
    </source>
</evidence>
<keyword evidence="4 7" id="KW-0378">Hydrolase</keyword>
<protein>
    <submittedName>
        <fullName evidence="10">Subtilase family protein</fullName>
    </submittedName>
</protein>
<name>A0A4R3L5L7_9BACL</name>
<keyword evidence="11" id="KW-1185">Reference proteome</keyword>
<dbReference type="InterPro" id="IPR015500">
    <property type="entry name" value="Peptidase_S8_subtilisin-rel"/>
</dbReference>
<keyword evidence="5 7" id="KW-0720">Serine protease</keyword>
<dbReference type="Gene3D" id="3.40.50.200">
    <property type="entry name" value="Peptidase S8/S53 domain"/>
    <property type="match status" value="1"/>
</dbReference>
<evidence type="ECO:0000256" key="1">
    <source>
        <dbReference type="ARBA" id="ARBA00011073"/>
    </source>
</evidence>
<feature type="active site" description="Charge relay system" evidence="6 7">
    <location>
        <position position="130"/>
    </location>
</feature>
<reference evidence="10 11" key="1">
    <citation type="submission" date="2019-03" db="EMBL/GenBank/DDBJ databases">
        <title>Genomic Encyclopedia of Type Strains, Phase IV (KMG-IV): sequencing the most valuable type-strain genomes for metagenomic binning, comparative biology and taxonomic classification.</title>
        <authorList>
            <person name="Goeker M."/>
        </authorList>
    </citation>
    <scope>NUCLEOTIDE SEQUENCE [LARGE SCALE GENOMIC DNA]</scope>
    <source>
        <strain evidence="10 11">DSM 45707</strain>
    </source>
</reference>
<dbReference type="InterPro" id="IPR050131">
    <property type="entry name" value="Peptidase_S8_subtilisin-like"/>
</dbReference>
<dbReference type="AlphaFoldDB" id="A0A4R3L5L7"/>
<dbReference type="PROSITE" id="PS51892">
    <property type="entry name" value="SUBTILASE"/>
    <property type="match status" value="1"/>
</dbReference>
<dbReference type="GO" id="GO:0046872">
    <property type="term" value="F:metal ion binding"/>
    <property type="evidence" value="ECO:0007669"/>
    <property type="project" value="UniProtKB-KW"/>
</dbReference>
<evidence type="ECO:0000256" key="7">
    <source>
        <dbReference type="PROSITE-ProRule" id="PRU01240"/>
    </source>
</evidence>
<dbReference type="PANTHER" id="PTHR43806">
    <property type="entry name" value="PEPTIDASE S8"/>
    <property type="match status" value="1"/>
</dbReference>
<evidence type="ECO:0000256" key="5">
    <source>
        <dbReference type="ARBA" id="ARBA00022825"/>
    </source>
</evidence>